<evidence type="ECO:0000313" key="2">
    <source>
        <dbReference type="Proteomes" id="UP001501570"/>
    </source>
</evidence>
<organism evidence="1 2">
    <name type="scientific">Rugosimonospora acidiphila</name>
    <dbReference type="NCBI Taxonomy" id="556531"/>
    <lineage>
        <taxon>Bacteria</taxon>
        <taxon>Bacillati</taxon>
        <taxon>Actinomycetota</taxon>
        <taxon>Actinomycetes</taxon>
        <taxon>Micromonosporales</taxon>
        <taxon>Micromonosporaceae</taxon>
        <taxon>Rugosimonospora</taxon>
    </lineage>
</organism>
<evidence type="ECO:0000313" key="1">
    <source>
        <dbReference type="EMBL" id="GAA5194525.1"/>
    </source>
</evidence>
<comment type="caution">
    <text evidence="1">The sequence shown here is derived from an EMBL/GenBank/DDBJ whole genome shotgun (WGS) entry which is preliminary data.</text>
</comment>
<dbReference type="RefSeq" id="WP_345635120.1">
    <property type="nucleotide sequence ID" value="NZ_BAABJQ010000021.1"/>
</dbReference>
<reference evidence="2" key="1">
    <citation type="journal article" date="2019" name="Int. J. Syst. Evol. Microbiol.">
        <title>The Global Catalogue of Microorganisms (GCM) 10K type strain sequencing project: providing services to taxonomists for standard genome sequencing and annotation.</title>
        <authorList>
            <consortium name="The Broad Institute Genomics Platform"/>
            <consortium name="The Broad Institute Genome Sequencing Center for Infectious Disease"/>
            <person name="Wu L."/>
            <person name="Ma J."/>
        </authorList>
    </citation>
    <scope>NUCLEOTIDE SEQUENCE [LARGE SCALE GENOMIC DNA]</scope>
    <source>
        <strain evidence="2">JCM 18304</strain>
    </source>
</reference>
<sequence>MADVFSPIDELKRNGLCGDDVSGPTADVLATLTRPQVEAFVAVKRNIEVLQSADVQGQSVDNGNLALAMTRAMGWDRPAAQTIDAEVEGMSQPVQGSCACLCSGGGGGGGA</sequence>
<dbReference type="EMBL" id="BAABJQ010000021">
    <property type="protein sequence ID" value="GAA5194525.1"/>
    <property type="molecule type" value="Genomic_DNA"/>
</dbReference>
<proteinExistence type="predicted"/>
<protein>
    <submittedName>
        <fullName evidence="1">Uncharacterized protein</fullName>
    </submittedName>
</protein>
<keyword evidence="2" id="KW-1185">Reference proteome</keyword>
<name>A0ABP9SGN4_9ACTN</name>
<gene>
    <name evidence="1" type="ORF">GCM10023322_59150</name>
</gene>
<accession>A0ABP9SGN4</accession>
<dbReference type="Proteomes" id="UP001501570">
    <property type="component" value="Unassembled WGS sequence"/>
</dbReference>